<feature type="non-terminal residue" evidence="1">
    <location>
        <position position="1"/>
    </location>
</feature>
<accession>A0A1B6F3L0</accession>
<dbReference type="EMBL" id="GECZ01024917">
    <property type="protein sequence ID" value="JAS44852.1"/>
    <property type="molecule type" value="Transcribed_RNA"/>
</dbReference>
<feature type="non-terminal residue" evidence="1">
    <location>
        <position position="99"/>
    </location>
</feature>
<evidence type="ECO:0000313" key="1">
    <source>
        <dbReference type="EMBL" id="JAS44852.1"/>
    </source>
</evidence>
<sequence length="99" mass="11438">TSNEQPETQWIHPFRKEDLQVTDVKNPLHLKMYVDSSSAIVLRLRGSNPKITVRINPRGQLQVLWDMTIITLDCTWTTFSIQHNLAHIHSKILSATYVT</sequence>
<reference evidence="1" key="1">
    <citation type="submission" date="2015-11" db="EMBL/GenBank/DDBJ databases">
        <title>De novo transcriptome assembly of four potential Pierce s Disease insect vectors from Arizona vineyards.</title>
        <authorList>
            <person name="Tassone E.E."/>
        </authorList>
    </citation>
    <scope>NUCLEOTIDE SEQUENCE</scope>
</reference>
<proteinExistence type="predicted"/>
<name>A0A1B6F3L0_9HEMI</name>
<dbReference type="AlphaFoldDB" id="A0A1B6F3L0"/>
<gene>
    <name evidence="1" type="ORF">g.45132</name>
</gene>
<organism evidence="1">
    <name type="scientific">Cuerna arida</name>
    <dbReference type="NCBI Taxonomy" id="1464854"/>
    <lineage>
        <taxon>Eukaryota</taxon>
        <taxon>Metazoa</taxon>
        <taxon>Ecdysozoa</taxon>
        <taxon>Arthropoda</taxon>
        <taxon>Hexapoda</taxon>
        <taxon>Insecta</taxon>
        <taxon>Pterygota</taxon>
        <taxon>Neoptera</taxon>
        <taxon>Paraneoptera</taxon>
        <taxon>Hemiptera</taxon>
        <taxon>Auchenorrhyncha</taxon>
        <taxon>Membracoidea</taxon>
        <taxon>Cicadellidae</taxon>
        <taxon>Cicadellinae</taxon>
        <taxon>Proconiini</taxon>
        <taxon>Cuerna</taxon>
    </lineage>
</organism>
<protein>
    <submittedName>
        <fullName evidence="1">Uncharacterized protein</fullName>
    </submittedName>
</protein>